<dbReference type="RefSeq" id="WP_048031061.1">
    <property type="nucleotide sequence ID" value="NZ_CP030117.1"/>
</dbReference>
<accession>A0A2Z4MCE9</accession>
<keyword evidence="1" id="KW-0732">Signal</keyword>
<feature type="chain" id="PRO_5039561336" description="Lipoprotein" evidence="1">
    <location>
        <begin position="22"/>
        <end position="194"/>
    </location>
</feature>
<sequence>MNKYIKCYLVVLLSFSLLMLAACEPSNTNAQVTNKIDVQTFNSKFSLLKENFKPEGYVEVTEDWNIRNIVPAINDEPKESLDQFHDNNKTLVYKNEKNGVVIMLGVAPGPEGDFQWTNSVSYSPNFYNSKDENNGITKAYSDKFPNTFVNVYNFSGNGLSVSMVAMTLTSQDVDVQKLYSEFLMMLLNYLNKKS</sequence>
<reference evidence="2 3" key="1">
    <citation type="journal article" date="2015" name="Genome Announc.">
        <title>Draft Genome Sequence of Brevibacillus brevis DZQ7, a Plant Growth-Promoting Rhizobacterium with Broad-Spectrum Antimicrobial Activity.</title>
        <authorList>
            <person name="Hou Q."/>
            <person name="Wang C."/>
            <person name="Hou X."/>
            <person name="Xia Z."/>
            <person name="Ye J."/>
            <person name="Liu K."/>
            <person name="Liu H."/>
            <person name="Wang J."/>
            <person name="Guo H."/>
            <person name="Yu X."/>
            <person name="Yang Y."/>
            <person name="Du B."/>
            <person name="Ding Y."/>
        </authorList>
    </citation>
    <scope>NUCLEOTIDE SEQUENCE [LARGE SCALE GENOMIC DNA]</scope>
    <source>
        <strain evidence="2 3">DZQ7</strain>
    </source>
</reference>
<evidence type="ECO:0000313" key="2">
    <source>
        <dbReference type="EMBL" id="AWX54166.1"/>
    </source>
</evidence>
<dbReference type="PROSITE" id="PS51257">
    <property type="entry name" value="PROKAR_LIPOPROTEIN"/>
    <property type="match status" value="1"/>
</dbReference>
<evidence type="ECO:0000313" key="3">
    <source>
        <dbReference type="Proteomes" id="UP000036061"/>
    </source>
</evidence>
<evidence type="ECO:0000256" key="1">
    <source>
        <dbReference type="SAM" id="SignalP"/>
    </source>
</evidence>
<evidence type="ECO:0008006" key="4">
    <source>
        <dbReference type="Google" id="ProtNLM"/>
    </source>
</evidence>
<organism evidence="2 3">
    <name type="scientific">Brevibacillus brevis</name>
    <name type="common">Bacillus brevis</name>
    <dbReference type="NCBI Taxonomy" id="1393"/>
    <lineage>
        <taxon>Bacteria</taxon>
        <taxon>Bacillati</taxon>
        <taxon>Bacillota</taxon>
        <taxon>Bacilli</taxon>
        <taxon>Bacillales</taxon>
        <taxon>Paenibacillaceae</taxon>
        <taxon>Brevibacillus</taxon>
    </lineage>
</organism>
<protein>
    <recommendedName>
        <fullName evidence="4">Lipoprotein</fullName>
    </recommendedName>
</protein>
<dbReference type="EMBL" id="CP030117">
    <property type="protein sequence ID" value="AWX54166.1"/>
    <property type="molecule type" value="Genomic_DNA"/>
</dbReference>
<dbReference type="AlphaFoldDB" id="A0A2Z4MCE9"/>
<dbReference type="Proteomes" id="UP000036061">
    <property type="component" value="Chromosome"/>
</dbReference>
<proteinExistence type="predicted"/>
<feature type="signal peptide" evidence="1">
    <location>
        <begin position="1"/>
        <end position="21"/>
    </location>
</feature>
<name>A0A2Z4MCE9_BREBE</name>
<gene>
    <name evidence="2" type="ORF">AB432_003540</name>
</gene>